<accession>A0A418KIV7</accession>
<dbReference type="Proteomes" id="UP000284057">
    <property type="component" value="Unassembled WGS sequence"/>
</dbReference>
<protein>
    <submittedName>
        <fullName evidence="8">MFS transporter</fullName>
    </submittedName>
</protein>
<evidence type="ECO:0000256" key="1">
    <source>
        <dbReference type="ARBA" id="ARBA00004651"/>
    </source>
</evidence>
<evidence type="ECO:0000259" key="7">
    <source>
        <dbReference type="PROSITE" id="PS50850"/>
    </source>
</evidence>
<feature type="transmembrane region" description="Helical" evidence="6">
    <location>
        <begin position="301"/>
        <end position="320"/>
    </location>
</feature>
<dbReference type="Gene3D" id="1.20.1250.20">
    <property type="entry name" value="MFS general substrate transporter like domains"/>
    <property type="match status" value="2"/>
</dbReference>
<organism evidence="8 9">
    <name type="scientific">Jiangella rhizosphaerae</name>
    <dbReference type="NCBI Taxonomy" id="2293569"/>
    <lineage>
        <taxon>Bacteria</taxon>
        <taxon>Bacillati</taxon>
        <taxon>Actinomycetota</taxon>
        <taxon>Actinomycetes</taxon>
        <taxon>Jiangellales</taxon>
        <taxon>Jiangellaceae</taxon>
        <taxon>Jiangella</taxon>
    </lineage>
</organism>
<feature type="transmembrane region" description="Helical" evidence="6">
    <location>
        <begin position="246"/>
        <end position="267"/>
    </location>
</feature>
<reference evidence="8 9" key="1">
    <citation type="submission" date="2018-09" db="EMBL/GenBank/DDBJ databases">
        <title>Isolation, diversity and antifungal activity of actinobacteria from wheat.</title>
        <authorList>
            <person name="Han C."/>
        </authorList>
    </citation>
    <scope>NUCLEOTIDE SEQUENCE [LARGE SCALE GENOMIC DNA]</scope>
    <source>
        <strain evidence="8 9">NEAU-YY265</strain>
    </source>
</reference>
<keyword evidence="2" id="KW-1003">Cell membrane</keyword>
<dbReference type="EMBL" id="QUAL01000386">
    <property type="protein sequence ID" value="RIQ13231.1"/>
    <property type="molecule type" value="Genomic_DNA"/>
</dbReference>
<comment type="caution">
    <text evidence="8">The sequence shown here is derived from an EMBL/GenBank/DDBJ whole genome shotgun (WGS) entry which is preliminary data.</text>
</comment>
<evidence type="ECO:0000256" key="3">
    <source>
        <dbReference type="ARBA" id="ARBA00022692"/>
    </source>
</evidence>
<evidence type="ECO:0000256" key="6">
    <source>
        <dbReference type="SAM" id="Phobius"/>
    </source>
</evidence>
<name>A0A418KIV7_9ACTN</name>
<feature type="transmembrane region" description="Helical" evidence="6">
    <location>
        <begin position="104"/>
        <end position="126"/>
    </location>
</feature>
<dbReference type="AlphaFoldDB" id="A0A418KIV7"/>
<feature type="transmembrane region" description="Helical" evidence="6">
    <location>
        <begin position="51"/>
        <end position="72"/>
    </location>
</feature>
<evidence type="ECO:0000256" key="4">
    <source>
        <dbReference type="ARBA" id="ARBA00022989"/>
    </source>
</evidence>
<dbReference type="PANTHER" id="PTHR43124:SF3">
    <property type="entry name" value="CHLORAMPHENICOL EFFLUX PUMP RV0191"/>
    <property type="match status" value="1"/>
</dbReference>
<feature type="domain" description="Major facilitator superfamily (MFS) profile" evidence="7">
    <location>
        <begin position="13"/>
        <end position="390"/>
    </location>
</feature>
<dbReference type="PROSITE" id="PS50850">
    <property type="entry name" value="MFS"/>
    <property type="match status" value="1"/>
</dbReference>
<gene>
    <name evidence="8" type="ORF">DY240_26220</name>
</gene>
<feature type="transmembrane region" description="Helical" evidence="6">
    <location>
        <begin position="368"/>
        <end position="386"/>
    </location>
</feature>
<feature type="transmembrane region" description="Helical" evidence="6">
    <location>
        <begin position="274"/>
        <end position="295"/>
    </location>
</feature>
<dbReference type="PANTHER" id="PTHR43124">
    <property type="entry name" value="PURINE EFFLUX PUMP PBUE"/>
    <property type="match status" value="1"/>
</dbReference>
<keyword evidence="9" id="KW-1185">Reference proteome</keyword>
<dbReference type="NCBIfam" id="NF033135">
    <property type="entry name" value="cmx_cmrA"/>
    <property type="match status" value="1"/>
</dbReference>
<dbReference type="InterPro" id="IPR050189">
    <property type="entry name" value="MFS_Efflux_Transporters"/>
</dbReference>
<dbReference type="InterPro" id="IPR020846">
    <property type="entry name" value="MFS_dom"/>
</dbReference>
<proteinExistence type="predicted"/>
<evidence type="ECO:0000313" key="8">
    <source>
        <dbReference type="EMBL" id="RIQ13231.1"/>
    </source>
</evidence>
<keyword evidence="3 6" id="KW-0812">Transmembrane</keyword>
<comment type="subcellular location">
    <subcellularLocation>
        <location evidence="1">Cell membrane</location>
        <topology evidence="1">Multi-pass membrane protein</topology>
    </subcellularLocation>
</comment>
<feature type="transmembrane region" description="Helical" evidence="6">
    <location>
        <begin position="12"/>
        <end position="31"/>
    </location>
</feature>
<dbReference type="InterPro" id="IPR036259">
    <property type="entry name" value="MFS_trans_sf"/>
</dbReference>
<keyword evidence="5 6" id="KW-0472">Membrane</keyword>
<evidence type="ECO:0000256" key="5">
    <source>
        <dbReference type="ARBA" id="ARBA00023136"/>
    </source>
</evidence>
<feature type="transmembrane region" description="Helical" evidence="6">
    <location>
        <begin position="341"/>
        <end position="362"/>
    </location>
</feature>
<dbReference type="SUPFAM" id="SSF103473">
    <property type="entry name" value="MFS general substrate transporter"/>
    <property type="match status" value="1"/>
</dbReference>
<keyword evidence="4 6" id="KW-1133">Transmembrane helix</keyword>
<evidence type="ECO:0000313" key="9">
    <source>
        <dbReference type="Proteomes" id="UP000284057"/>
    </source>
</evidence>
<dbReference type="GO" id="GO:0005886">
    <property type="term" value="C:plasma membrane"/>
    <property type="evidence" value="ECO:0007669"/>
    <property type="project" value="UniProtKB-SubCell"/>
</dbReference>
<evidence type="ECO:0000256" key="2">
    <source>
        <dbReference type="ARBA" id="ARBA00022475"/>
    </source>
</evidence>
<dbReference type="InterPro" id="IPR011701">
    <property type="entry name" value="MFS"/>
</dbReference>
<feature type="transmembrane region" description="Helical" evidence="6">
    <location>
        <begin position="212"/>
        <end position="234"/>
    </location>
</feature>
<feature type="transmembrane region" description="Helical" evidence="6">
    <location>
        <begin position="138"/>
        <end position="161"/>
    </location>
</feature>
<feature type="transmembrane region" description="Helical" evidence="6">
    <location>
        <begin position="79"/>
        <end position="98"/>
    </location>
</feature>
<feature type="transmembrane region" description="Helical" evidence="6">
    <location>
        <begin position="167"/>
        <end position="191"/>
    </location>
</feature>
<sequence>MTPGSPLVRVPPAVYVLGASIFVLGTTEFMIAGLLPEIAADLDVSIPQAGLLISAFAIGMTVGAPVMAVATLRLPRKATLLAASAVFLAGHVLGAMAPSYEVLMVARVVSAVATGAFWAVAAVVTVRISPAGATARALAVLVGGLTLSNVLGVPAGTWVGQQLGWRAAFWAVAALSVATAAAVTVMVPRAAGASTAPPRVRDEVRVFRGRRIWLALATTATFQAAMFAAFSYFAPLLTDVAGLDEADVPLVLALFGLGSFVGITVGGRIADRGLFLNIVGSLVALATTMTVLALVSGSTAGAVAAVFAVGVAGFSIAPGLNARVFVVAGDAPTLASSVNTSAFNVGNTLGPWIGGAAISAGWGFVAPVWLAAGLALVALGIAVTAWDQERRHERRLTPAPATAGGPALAACDA</sequence>
<dbReference type="CDD" id="cd17324">
    <property type="entry name" value="MFS_NepI_like"/>
    <property type="match status" value="1"/>
</dbReference>
<dbReference type="Pfam" id="PF07690">
    <property type="entry name" value="MFS_1"/>
    <property type="match status" value="1"/>
</dbReference>
<dbReference type="GO" id="GO:0022857">
    <property type="term" value="F:transmembrane transporter activity"/>
    <property type="evidence" value="ECO:0007669"/>
    <property type="project" value="InterPro"/>
</dbReference>